<sequence>MRQIFRSRRLENVEGVARLLAEHGIETHISQPRSYKGNRRRSFSFTDDNATESALWIVHGDDITRARQVMADAGLLETERRESALALGGHNTPLTLEKKRVSTASKVRLALLIVVVVLASLNFVRWMLGDG</sequence>
<evidence type="ECO:0000313" key="2">
    <source>
        <dbReference type="EMBL" id="SDD09779.1"/>
    </source>
</evidence>
<dbReference type="STRING" id="265719.SAMN04488509_101190"/>
<gene>
    <name evidence="2" type="ORF">SAMN04488509_101190</name>
</gene>
<dbReference type="EMBL" id="FNAG01000001">
    <property type="protein sequence ID" value="SDD09779.1"/>
    <property type="molecule type" value="Genomic_DNA"/>
</dbReference>
<keyword evidence="1" id="KW-1133">Transmembrane helix</keyword>
<keyword evidence="1" id="KW-0812">Transmembrane</keyword>
<accession>A0A1G6RYW7</accession>
<dbReference type="AlphaFoldDB" id="A0A1G6RYW7"/>
<proteinExistence type="predicted"/>
<feature type="transmembrane region" description="Helical" evidence="1">
    <location>
        <begin position="109"/>
        <end position="128"/>
    </location>
</feature>
<reference evidence="2 3" key="1">
    <citation type="submission" date="2016-10" db="EMBL/GenBank/DDBJ databases">
        <authorList>
            <person name="de Groot N.N."/>
        </authorList>
    </citation>
    <scope>NUCLEOTIDE SEQUENCE [LARGE SCALE GENOMIC DNA]</scope>
    <source>
        <strain evidence="2 3">DSM 16957</strain>
    </source>
</reference>
<keyword evidence="1" id="KW-0472">Membrane</keyword>
<protein>
    <recommendedName>
        <fullName evidence="4">Signal transducing protein</fullName>
    </recommendedName>
</protein>
<organism evidence="2 3">
    <name type="scientific">Aquimonas voraii</name>
    <dbReference type="NCBI Taxonomy" id="265719"/>
    <lineage>
        <taxon>Bacteria</taxon>
        <taxon>Pseudomonadati</taxon>
        <taxon>Pseudomonadota</taxon>
        <taxon>Gammaproteobacteria</taxon>
        <taxon>Lysobacterales</taxon>
        <taxon>Lysobacteraceae</taxon>
        <taxon>Aquimonas</taxon>
    </lineage>
</organism>
<evidence type="ECO:0008006" key="4">
    <source>
        <dbReference type="Google" id="ProtNLM"/>
    </source>
</evidence>
<dbReference type="Proteomes" id="UP000199603">
    <property type="component" value="Unassembled WGS sequence"/>
</dbReference>
<keyword evidence="3" id="KW-1185">Reference proteome</keyword>
<evidence type="ECO:0000313" key="3">
    <source>
        <dbReference type="Proteomes" id="UP000199603"/>
    </source>
</evidence>
<name>A0A1G6RYW7_9GAMM</name>
<dbReference type="RefSeq" id="WP_091237744.1">
    <property type="nucleotide sequence ID" value="NZ_FNAG01000001.1"/>
</dbReference>
<dbReference type="OrthoDB" id="5955962at2"/>
<evidence type="ECO:0000256" key="1">
    <source>
        <dbReference type="SAM" id="Phobius"/>
    </source>
</evidence>